<name>A0A292Q754_9PEZI</name>
<reference evidence="1" key="1">
    <citation type="submission" date="2015-10" db="EMBL/GenBank/DDBJ databases">
        <authorList>
            <person name="Regsiter A."/>
            <person name="william w."/>
        </authorList>
    </citation>
    <scope>NUCLEOTIDE SEQUENCE</scope>
    <source>
        <strain evidence="1">Montdore</strain>
    </source>
</reference>
<proteinExistence type="predicted"/>
<evidence type="ECO:0000313" key="1">
    <source>
        <dbReference type="EMBL" id="CUS15569.1"/>
    </source>
</evidence>
<dbReference type="Proteomes" id="UP001412239">
    <property type="component" value="Unassembled WGS sequence"/>
</dbReference>
<sequence length="110" mass="12173">MILQVTLTLGYPSDRVEPSLIPIAKQTPQLSFCLQRARACFFCSFPSTAMVLNNDLYAPFILEIYREFDICRPSQDKNHTSDSIAYPFRADGGGAVGNFRGECSPNESSG</sequence>
<keyword evidence="2" id="KW-1185">Reference proteome</keyword>
<evidence type="ECO:0000313" key="2">
    <source>
        <dbReference type="Proteomes" id="UP001412239"/>
    </source>
</evidence>
<dbReference type="AlphaFoldDB" id="A0A292Q754"/>
<dbReference type="EMBL" id="LN890945">
    <property type="protein sequence ID" value="CUS15569.1"/>
    <property type="molecule type" value="Genomic_DNA"/>
</dbReference>
<accession>A0A292Q754</accession>
<gene>
    <name evidence="1" type="ORF">GSTUAT00000272001</name>
</gene>
<organism evidence="1 2">
    <name type="scientific">Tuber aestivum</name>
    <name type="common">summer truffle</name>
    <dbReference type="NCBI Taxonomy" id="59557"/>
    <lineage>
        <taxon>Eukaryota</taxon>
        <taxon>Fungi</taxon>
        <taxon>Dikarya</taxon>
        <taxon>Ascomycota</taxon>
        <taxon>Pezizomycotina</taxon>
        <taxon>Pezizomycetes</taxon>
        <taxon>Pezizales</taxon>
        <taxon>Tuberaceae</taxon>
        <taxon>Tuber</taxon>
    </lineage>
</organism>
<protein>
    <submittedName>
        <fullName evidence="1">Uncharacterized protein</fullName>
    </submittedName>
</protein>